<comment type="caution">
    <text evidence="1">The sequence shown here is derived from an EMBL/GenBank/DDBJ whole genome shotgun (WGS) entry which is preliminary data.</text>
</comment>
<accession>K1UTT9</accession>
<proteinExistence type="predicted"/>
<dbReference type="EMBL" id="AJWY01003563">
    <property type="protein sequence ID" value="EKC74976.1"/>
    <property type="molecule type" value="Genomic_DNA"/>
</dbReference>
<sequence length="26" mass="3017">DLRSIIEERVSITSVLKKLGKEIKNF</sequence>
<reference evidence="1" key="1">
    <citation type="journal article" date="2013" name="Environ. Microbiol.">
        <title>Microbiota from the distal guts of lean and obese adolescents exhibit partial functional redundancy besides clear differences in community structure.</title>
        <authorList>
            <person name="Ferrer M."/>
            <person name="Ruiz A."/>
            <person name="Lanza F."/>
            <person name="Haange S.B."/>
            <person name="Oberbach A."/>
            <person name="Till H."/>
            <person name="Bargiela R."/>
            <person name="Campoy C."/>
            <person name="Segura M.T."/>
            <person name="Richter M."/>
            <person name="von Bergen M."/>
            <person name="Seifert J."/>
            <person name="Suarez A."/>
        </authorList>
    </citation>
    <scope>NUCLEOTIDE SEQUENCE</scope>
</reference>
<organism evidence="1">
    <name type="scientific">human gut metagenome</name>
    <dbReference type="NCBI Taxonomy" id="408170"/>
    <lineage>
        <taxon>unclassified sequences</taxon>
        <taxon>metagenomes</taxon>
        <taxon>organismal metagenomes</taxon>
    </lineage>
</organism>
<protein>
    <submittedName>
        <fullName evidence="1">Uncharacterized protein</fullName>
    </submittedName>
</protein>
<dbReference type="AlphaFoldDB" id="K1UTT9"/>
<name>K1UTT9_9ZZZZ</name>
<evidence type="ECO:0000313" key="1">
    <source>
        <dbReference type="EMBL" id="EKC74976.1"/>
    </source>
</evidence>
<feature type="non-terminal residue" evidence="1">
    <location>
        <position position="1"/>
    </location>
</feature>
<gene>
    <name evidence="1" type="ORF">LEA_05471</name>
</gene>